<evidence type="ECO:0000256" key="5">
    <source>
        <dbReference type="ARBA" id="ARBA00022692"/>
    </source>
</evidence>
<dbReference type="AlphaFoldDB" id="A0A6J7KF44"/>
<reference evidence="12" key="1">
    <citation type="submission" date="2020-05" db="EMBL/GenBank/DDBJ databases">
        <authorList>
            <person name="Chiriac C."/>
            <person name="Salcher M."/>
            <person name="Ghai R."/>
            <person name="Kavagutti S V."/>
        </authorList>
    </citation>
    <scope>NUCLEOTIDE SEQUENCE</scope>
</reference>
<dbReference type="PROSITE" id="PS00379">
    <property type="entry name" value="CDP_ALCOHOL_P_TRANSF"/>
    <property type="match status" value="1"/>
</dbReference>
<keyword evidence="9" id="KW-0594">Phospholipid biosynthesis</keyword>
<evidence type="ECO:0000313" key="12">
    <source>
        <dbReference type="EMBL" id="CAB4954185.1"/>
    </source>
</evidence>
<dbReference type="InterPro" id="IPR050324">
    <property type="entry name" value="CDP-alcohol_PTase-I"/>
</dbReference>
<evidence type="ECO:0000256" key="9">
    <source>
        <dbReference type="ARBA" id="ARBA00023209"/>
    </source>
</evidence>
<keyword evidence="6 11" id="KW-1133">Transmembrane helix</keyword>
<dbReference type="InterPro" id="IPR000462">
    <property type="entry name" value="CDP-OH_P_trans"/>
</dbReference>
<keyword evidence="8 11" id="KW-0472">Membrane</keyword>
<organism evidence="12">
    <name type="scientific">freshwater metagenome</name>
    <dbReference type="NCBI Taxonomy" id="449393"/>
    <lineage>
        <taxon>unclassified sequences</taxon>
        <taxon>metagenomes</taxon>
        <taxon>ecological metagenomes</taxon>
    </lineage>
</organism>
<evidence type="ECO:0000256" key="1">
    <source>
        <dbReference type="ARBA" id="ARBA00004141"/>
    </source>
</evidence>
<feature type="transmembrane region" description="Helical" evidence="11">
    <location>
        <begin position="156"/>
        <end position="174"/>
    </location>
</feature>
<dbReference type="PIRSF" id="PIRSF000847">
    <property type="entry name" value="Phos_ph_gly_syn"/>
    <property type="match status" value="1"/>
</dbReference>
<keyword evidence="3" id="KW-0444">Lipid biosynthesis</keyword>
<protein>
    <submittedName>
        <fullName evidence="12">Unannotated protein</fullName>
    </submittedName>
</protein>
<dbReference type="GO" id="GO:0008444">
    <property type="term" value="F:CDP-diacylglycerol-glycerol-3-phosphate 3-phosphatidyltransferase activity"/>
    <property type="evidence" value="ECO:0007669"/>
    <property type="project" value="InterPro"/>
</dbReference>
<dbReference type="InterPro" id="IPR004570">
    <property type="entry name" value="Phosphatidylglycerol_P_synth"/>
</dbReference>
<dbReference type="EMBL" id="CAFBNO010000021">
    <property type="protein sequence ID" value="CAB4954185.1"/>
    <property type="molecule type" value="Genomic_DNA"/>
</dbReference>
<keyword evidence="7" id="KW-0443">Lipid metabolism</keyword>
<sequence length="198" mass="22254">MQSSSNSRPEWLNLPNALSFLRILLVPVFLWLIVSNQTFIAIGVLAFSSATDFLDGYLARRWNQQTRLGQLLDPAADRLYIFATLLGLTLVNYVPAWLFWVILARELVLIPTMPMLAAKGYGPLPVHFLGKAGTFCLLYAFPLLLIAKVFAEIENVVLPLAWAFAIWGVGLYWWSGVLYYQQVFSVIKPSAKTTRLGT</sequence>
<dbReference type="Gene3D" id="1.20.120.1760">
    <property type="match status" value="1"/>
</dbReference>
<comment type="similarity">
    <text evidence="2">Belongs to the CDP-alcohol phosphatidyltransferase class-I family.</text>
</comment>
<evidence type="ECO:0000256" key="11">
    <source>
        <dbReference type="SAM" id="Phobius"/>
    </source>
</evidence>
<evidence type="ECO:0000256" key="6">
    <source>
        <dbReference type="ARBA" id="ARBA00022989"/>
    </source>
</evidence>
<evidence type="ECO:0000256" key="10">
    <source>
        <dbReference type="ARBA" id="ARBA00023264"/>
    </source>
</evidence>
<evidence type="ECO:0000256" key="2">
    <source>
        <dbReference type="ARBA" id="ARBA00010441"/>
    </source>
</evidence>
<evidence type="ECO:0000256" key="3">
    <source>
        <dbReference type="ARBA" id="ARBA00022516"/>
    </source>
</evidence>
<evidence type="ECO:0000256" key="4">
    <source>
        <dbReference type="ARBA" id="ARBA00022679"/>
    </source>
</evidence>
<dbReference type="PANTHER" id="PTHR14269">
    <property type="entry name" value="CDP-DIACYLGLYCEROL--GLYCEROL-3-PHOSPHATE 3-PHOSPHATIDYLTRANSFERASE-RELATED"/>
    <property type="match status" value="1"/>
</dbReference>
<comment type="subcellular location">
    <subcellularLocation>
        <location evidence="1">Membrane</location>
        <topology evidence="1">Multi-pass membrane protein</topology>
    </subcellularLocation>
</comment>
<evidence type="ECO:0000256" key="8">
    <source>
        <dbReference type="ARBA" id="ARBA00023136"/>
    </source>
</evidence>
<gene>
    <name evidence="12" type="ORF">UFOPK3837_00631</name>
</gene>
<feature type="transmembrane region" description="Helical" evidence="11">
    <location>
        <begin position="124"/>
        <end position="144"/>
    </location>
</feature>
<name>A0A6J7KF44_9ZZZZ</name>
<evidence type="ECO:0000256" key="7">
    <source>
        <dbReference type="ARBA" id="ARBA00023098"/>
    </source>
</evidence>
<keyword evidence="10" id="KW-1208">Phospholipid metabolism</keyword>
<dbReference type="InterPro" id="IPR043130">
    <property type="entry name" value="CDP-OH_PTrfase_TM_dom"/>
</dbReference>
<dbReference type="Pfam" id="PF01066">
    <property type="entry name" value="CDP-OH_P_transf"/>
    <property type="match status" value="1"/>
</dbReference>
<keyword evidence="4" id="KW-0808">Transferase</keyword>
<dbReference type="GO" id="GO:0046474">
    <property type="term" value="P:glycerophospholipid biosynthetic process"/>
    <property type="evidence" value="ECO:0007669"/>
    <property type="project" value="TreeGrafter"/>
</dbReference>
<feature type="transmembrane region" description="Helical" evidence="11">
    <location>
        <begin position="79"/>
        <end position="104"/>
    </location>
</feature>
<keyword evidence="5 11" id="KW-0812">Transmembrane</keyword>
<dbReference type="InterPro" id="IPR048254">
    <property type="entry name" value="CDP_ALCOHOL_P_TRANSF_CS"/>
</dbReference>
<accession>A0A6J7KF44</accession>
<feature type="transmembrane region" description="Helical" evidence="11">
    <location>
        <begin position="12"/>
        <end position="33"/>
    </location>
</feature>
<dbReference type="GO" id="GO:0016020">
    <property type="term" value="C:membrane"/>
    <property type="evidence" value="ECO:0007669"/>
    <property type="project" value="UniProtKB-SubCell"/>
</dbReference>
<dbReference type="PANTHER" id="PTHR14269:SF62">
    <property type="entry name" value="CDP-DIACYLGLYCEROL--GLYCEROL-3-PHOSPHATE 3-PHOSPHATIDYLTRANSFERASE 1, CHLOROPLASTIC"/>
    <property type="match status" value="1"/>
</dbReference>
<proteinExistence type="inferred from homology"/>